<dbReference type="InterPro" id="IPR050500">
    <property type="entry name" value="Phos_Acetyltrans/Butyryltrans"/>
</dbReference>
<evidence type="ECO:0000259" key="4">
    <source>
        <dbReference type="Pfam" id="PF01575"/>
    </source>
</evidence>
<gene>
    <name evidence="5" type="ORF">DKG75_15355</name>
</gene>
<reference evidence="6" key="1">
    <citation type="submission" date="2018-05" db="EMBL/GenBank/DDBJ databases">
        <title>Zavarzinia sp. HR-AS.</title>
        <authorList>
            <person name="Lee Y."/>
            <person name="Jeon C.O."/>
        </authorList>
    </citation>
    <scope>NUCLEOTIDE SEQUENCE [LARGE SCALE GENOMIC DNA]</scope>
    <source>
        <strain evidence="6">DSM 1231</strain>
    </source>
</reference>
<keyword evidence="2" id="KW-0012">Acyltransferase</keyword>
<dbReference type="AlphaFoldDB" id="A0A317E1U0"/>
<dbReference type="PANTHER" id="PTHR43356:SF2">
    <property type="entry name" value="PHOSPHATE ACETYLTRANSFERASE"/>
    <property type="match status" value="1"/>
</dbReference>
<dbReference type="RefSeq" id="WP_109922323.1">
    <property type="nucleotide sequence ID" value="NZ_QGLF01000004.1"/>
</dbReference>
<dbReference type="NCBIfam" id="NF006045">
    <property type="entry name" value="PRK08190.1"/>
    <property type="match status" value="1"/>
</dbReference>
<evidence type="ECO:0000256" key="1">
    <source>
        <dbReference type="ARBA" id="ARBA00022679"/>
    </source>
</evidence>
<feature type="domain" description="Phosphate acetyl/butaryl transferase" evidence="3">
    <location>
        <begin position="236"/>
        <end position="441"/>
    </location>
</feature>
<dbReference type="SUPFAM" id="SSF53659">
    <property type="entry name" value="Isocitrate/Isopropylmalate dehydrogenase-like"/>
    <property type="match status" value="1"/>
</dbReference>
<keyword evidence="6" id="KW-1185">Reference proteome</keyword>
<dbReference type="InterPro" id="IPR002539">
    <property type="entry name" value="MaoC-like_dom"/>
</dbReference>
<accession>A0A317E1U0</accession>
<dbReference type="PANTHER" id="PTHR43356">
    <property type="entry name" value="PHOSPHATE ACETYLTRANSFERASE"/>
    <property type="match status" value="1"/>
</dbReference>
<keyword evidence="1" id="KW-0808">Transferase</keyword>
<dbReference type="Proteomes" id="UP000246077">
    <property type="component" value="Unassembled WGS sequence"/>
</dbReference>
<dbReference type="InterPro" id="IPR029069">
    <property type="entry name" value="HotDog_dom_sf"/>
</dbReference>
<organism evidence="5 6">
    <name type="scientific">Zavarzinia compransoris</name>
    <dbReference type="NCBI Taxonomy" id="1264899"/>
    <lineage>
        <taxon>Bacteria</taxon>
        <taxon>Pseudomonadati</taxon>
        <taxon>Pseudomonadota</taxon>
        <taxon>Alphaproteobacteria</taxon>
        <taxon>Rhodospirillales</taxon>
        <taxon>Zavarziniaceae</taxon>
        <taxon>Zavarzinia</taxon>
    </lineage>
</organism>
<evidence type="ECO:0000259" key="3">
    <source>
        <dbReference type="Pfam" id="PF01515"/>
    </source>
</evidence>
<dbReference type="Gene3D" id="3.40.718.10">
    <property type="entry name" value="Isopropylmalate Dehydrogenase"/>
    <property type="match status" value="1"/>
</dbReference>
<dbReference type="NCBIfam" id="NF008852">
    <property type="entry name" value="PRK11890.1"/>
    <property type="match status" value="1"/>
</dbReference>
<dbReference type="OrthoDB" id="9800237at2"/>
<dbReference type="InterPro" id="IPR002505">
    <property type="entry name" value="PTA_PTB"/>
</dbReference>
<dbReference type="GO" id="GO:0016746">
    <property type="term" value="F:acyltransferase activity"/>
    <property type="evidence" value="ECO:0007669"/>
    <property type="project" value="UniProtKB-KW"/>
</dbReference>
<evidence type="ECO:0000256" key="2">
    <source>
        <dbReference type="ARBA" id="ARBA00023315"/>
    </source>
</evidence>
<dbReference type="Gene3D" id="3.10.129.10">
    <property type="entry name" value="Hotdog Thioesterase"/>
    <property type="match status" value="1"/>
</dbReference>
<dbReference type="EMBL" id="QGLF01000004">
    <property type="protein sequence ID" value="PWR20110.1"/>
    <property type="molecule type" value="Genomic_DNA"/>
</dbReference>
<name>A0A317E1U0_9PROT</name>
<evidence type="ECO:0000313" key="6">
    <source>
        <dbReference type="Proteomes" id="UP000246077"/>
    </source>
</evidence>
<protein>
    <submittedName>
        <fullName evidence="5">Enoyl-CoA hydratase</fullName>
    </submittedName>
</protein>
<dbReference type="Pfam" id="PF01515">
    <property type="entry name" value="PTA_PTB"/>
    <property type="match status" value="1"/>
</dbReference>
<feature type="domain" description="MaoC-like" evidence="4">
    <location>
        <begin position="21"/>
        <end position="113"/>
    </location>
</feature>
<dbReference type="SUPFAM" id="SSF54637">
    <property type="entry name" value="Thioesterase/thiol ester dehydrase-isomerase"/>
    <property type="match status" value="1"/>
</dbReference>
<dbReference type="CDD" id="cd03449">
    <property type="entry name" value="R_hydratase"/>
    <property type="match status" value="1"/>
</dbReference>
<sequence>MTMIENRPFDEILVGESATIERRLHLEDVATLASLAGDLNPYLVDPAFASTHRYGEPVAPAPWALALVSALIGTVLPGPGAIIKAQAIDFLRPVGLDDVLTITLRVVAKRPERDLELAFTGRNQEGRDVLSGTALVLAPAEKIRREAVGLPEIRLLRKGARLARLIEAAKAFPALKVAVVHPCDAASLAGALDARDLGLIEPVLVGPEARIRAAAEKLGRGLDGLRLVAAEHSHAAAEAGVDLAQKGEVEALMKGSLHTDEVLGAVVGHNGGLRTDRRLSHVFVMDVPSYPKLLLITDAAVNIAPTLAEKRDIAQNAIDLARAIGIDVPKVAVLSAVETVSPKIPSTIDAAALSKMADRGQITGGIVDGPLAFDNAISAEAAKTKGISSPVSGEPDILLCPDLESGNMVAKQLGYLADGEASGIVLGARVPIMLTSRADGPAARAASAALAVLRVRCAPKKDA</sequence>
<evidence type="ECO:0000313" key="5">
    <source>
        <dbReference type="EMBL" id="PWR20110.1"/>
    </source>
</evidence>
<proteinExistence type="predicted"/>
<dbReference type="Pfam" id="PF01575">
    <property type="entry name" value="MaoC_dehydratas"/>
    <property type="match status" value="1"/>
</dbReference>
<comment type="caution">
    <text evidence="5">The sequence shown here is derived from an EMBL/GenBank/DDBJ whole genome shotgun (WGS) entry which is preliminary data.</text>
</comment>